<dbReference type="InterPro" id="IPR000276">
    <property type="entry name" value="GPCR_Rhodpsn"/>
</dbReference>
<evidence type="ECO:0000256" key="8">
    <source>
        <dbReference type="ARBA" id="ARBA00023170"/>
    </source>
</evidence>
<feature type="transmembrane region" description="Helical" evidence="11">
    <location>
        <begin position="316"/>
        <end position="339"/>
    </location>
</feature>
<accession>A0A193KUD3</accession>
<dbReference type="AlphaFoldDB" id="A0A193KUD3"/>
<evidence type="ECO:0000259" key="12">
    <source>
        <dbReference type="PROSITE" id="PS50262"/>
    </source>
</evidence>
<evidence type="ECO:0000256" key="2">
    <source>
        <dbReference type="ARBA" id="ARBA00022475"/>
    </source>
</evidence>
<name>A0A193KUD3_SCHMD</name>
<dbReference type="GO" id="GO:0004930">
    <property type="term" value="F:G protein-coupled receptor activity"/>
    <property type="evidence" value="ECO:0007669"/>
    <property type="project" value="UniProtKB-KW"/>
</dbReference>
<dbReference type="PRINTS" id="PR00237">
    <property type="entry name" value="GPCRRHODOPSN"/>
</dbReference>
<keyword evidence="7" id="KW-1015">Disulfide bond</keyword>
<dbReference type="PANTHER" id="PTHR45695">
    <property type="entry name" value="LEUCOKININ RECEPTOR-RELATED"/>
    <property type="match status" value="1"/>
</dbReference>
<evidence type="ECO:0000256" key="11">
    <source>
        <dbReference type="SAM" id="Phobius"/>
    </source>
</evidence>
<keyword evidence="4 11" id="KW-1133">Transmembrane helix</keyword>
<organism evidence="13">
    <name type="scientific">Schmidtea mediterranea</name>
    <name type="common">Freshwater planarian flatworm</name>
    <dbReference type="NCBI Taxonomy" id="79327"/>
    <lineage>
        <taxon>Eukaryota</taxon>
        <taxon>Metazoa</taxon>
        <taxon>Spiralia</taxon>
        <taxon>Lophotrochozoa</taxon>
        <taxon>Platyhelminthes</taxon>
        <taxon>Rhabditophora</taxon>
        <taxon>Seriata</taxon>
        <taxon>Tricladida</taxon>
        <taxon>Continenticola</taxon>
        <taxon>Geoplanoidea</taxon>
        <taxon>Dugesiidae</taxon>
        <taxon>Schmidtea</taxon>
    </lineage>
</organism>
<evidence type="ECO:0000256" key="9">
    <source>
        <dbReference type="ARBA" id="ARBA00023180"/>
    </source>
</evidence>
<evidence type="ECO:0000256" key="1">
    <source>
        <dbReference type="ARBA" id="ARBA00004651"/>
    </source>
</evidence>
<evidence type="ECO:0000256" key="4">
    <source>
        <dbReference type="ARBA" id="ARBA00022989"/>
    </source>
</evidence>
<gene>
    <name evidence="13" type="primary">gcr116</name>
</gene>
<dbReference type="SUPFAM" id="SSF81321">
    <property type="entry name" value="Family A G protein-coupled receptor-like"/>
    <property type="match status" value="1"/>
</dbReference>
<evidence type="ECO:0000313" key="13">
    <source>
        <dbReference type="EMBL" id="ANO39077.1"/>
    </source>
</evidence>
<keyword evidence="6 11" id="KW-0472">Membrane</keyword>
<keyword evidence="2" id="KW-1003">Cell membrane</keyword>
<dbReference type="InterPro" id="IPR017452">
    <property type="entry name" value="GPCR_Rhodpsn_7TM"/>
</dbReference>
<dbReference type="EMBL" id="KX018916">
    <property type="protein sequence ID" value="ANO39077.1"/>
    <property type="molecule type" value="mRNA"/>
</dbReference>
<dbReference type="GO" id="GO:0005886">
    <property type="term" value="C:plasma membrane"/>
    <property type="evidence" value="ECO:0007669"/>
    <property type="project" value="UniProtKB-SubCell"/>
</dbReference>
<dbReference type="PANTHER" id="PTHR45695:SF23">
    <property type="entry name" value="GALANIN-LIKE G-PROTEIN COUPLED RECEPTOR NPR-9"/>
    <property type="match status" value="1"/>
</dbReference>
<keyword evidence="5" id="KW-0297">G-protein coupled receptor</keyword>
<protein>
    <submittedName>
        <fullName evidence="13">GCR116</fullName>
    </submittedName>
</protein>
<keyword evidence="10" id="KW-0807">Transducer</keyword>
<comment type="subcellular location">
    <subcellularLocation>
        <location evidence="1">Cell membrane</location>
        <topology evidence="1">Multi-pass membrane protein</topology>
    </subcellularLocation>
</comment>
<dbReference type="Gene3D" id="1.20.1070.10">
    <property type="entry name" value="Rhodopsin 7-helix transmembrane proteins"/>
    <property type="match status" value="1"/>
</dbReference>
<sequence length="541" mass="62551">MNMEFPEFLKLYYRFINTKTKWREIQEIYPIIKSMIKNSWFNTTDLIRIIDKRYDILLFYQSFQNIVQYLLIFWVIIFIVGTLSNGCVIFILTRVENKSVYDIICVGLALTDLLILIVVIPITTMWYSSQDYFQFSDVLCPIVHFIVYVALFSSASMLLTLTVTRFLAVVHPWQNRMISAKEAKIACCIAWIIGGCCSIPVAIYFGVEDITKVKGTLNKTLETDWPQQNSIKKCKDLFPNQNNRTIYFILVFLLTYLLPFMSIILMNYLIVRKLRNEVNQDYEKSDTVGKPKLLSPHICSTREIRKRQVRNRVTKMVILVSTLYCVCWLPTQLVNVWYYTDPKRFPKNRRMQYVKFISQTLSFASTCINPIVYSVVNETFKIAVKKQCPCLFRVAKPSPSVIIIKSNKSSLLKGSQQLVPKTKLKKSLSDNSLVKNNNNNDENLKNCKKLKTNVIENRNVFISHFTEDPASLRGNNNNNKNNSNNYKKSLLGLASDNKKNKKSNSPFVESQASCSVFSFEGFTDNLDSTNDIVSYNLITKV</sequence>
<feature type="transmembrane region" description="Helical" evidence="11">
    <location>
        <begin position="142"/>
        <end position="164"/>
    </location>
</feature>
<proteinExistence type="evidence at transcript level"/>
<feature type="transmembrane region" description="Helical" evidence="11">
    <location>
        <begin position="185"/>
        <end position="207"/>
    </location>
</feature>
<evidence type="ECO:0000256" key="5">
    <source>
        <dbReference type="ARBA" id="ARBA00023040"/>
    </source>
</evidence>
<evidence type="ECO:0000256" key="3">
    <source>
        <dbReference type="ARBA" id="ARBA00022692"/>
    </source>
</evidence>
<feature type="transmembrane region" description="Helical" evidence="11">
    <location>
        <begin position="246"/>
        <end position="270"/>
    </location>
</feature>
<dbReference type="Pfam" id="PF00001">
    <property type="entry name" value="7tm_1"/>
    <property type="match status" value="1"/>
</dbReference>
<dbReference type="PROSITE" id="PS50262">
    <property type="entry name" value="G_PROTEIN_RECEP_F1_2"/>
    <property type="match status" value="1"/>
</dbReference>
<feature type="transmembrane region" description="Helical" evidence="11">
    <location>
        <begin position="66"/>
        <end position="93"/>
    </location>
</feature>
<feature type="transmembrane region" description="Helical" evidence="11">
    <location>
        <begin position="100"/>
        <end position="122"/>
    </location>
</feature>
<keyword evidence="9" id="KW-0325">Glycoprotein</keyword>
<feature type="domain" description="G-protein coupled receptors family 1 profile" evidence="12">
    <location>
        <begin position="84"/>
        <end position="373"/>
    </location>
</feature>
<keyword evidence="8" id="KW-0675">Receptor</keyword>
<evidence type="ECO:0000256" key="6">
    <source>
        <dbReference type="ARBA" id="ARBA00023136"/>
    </source>
</evidence>
<evidence type="ECO:0000256" key="10">
    <source>
        <dbReference type="ARBA" id="ARBA00023224"/>
    </source>
</evidence>
<evidence type="ECO:0000256" key="7">
    <source>
        <dbReference type="ARBA" id="ARBA00023157"/>
    </source>
</evidence>
<keyword evidence="3 11" id="KW-0812">Transmembrane</keyword>
<reference evidence="13" key="1">
    <citation type="journal article" date="2016" name="PLoS Biol.">
        <title>GPCRs Direct Germline Development and Somatic Gonad Function in Planarians.</title>
        <authorList>
            <person name="Saberi A."/>
            <person name="Jamal A."/>
            <person name="Beets I."/>
            <person name="Schoofs L."/>
            <person name="Newmark P.A."/>
        </authorList>
    </citation>
    <scope>NUCLEOTIDE SEQUENCE</scope>
</reference>